<comment type="caution">
    <text evidence="1">The sequence shown here is derived from an EMBL/GenBank/DDBJ whole genome shotgun (WGS) entry which is preliminary data.</text>
</comment>
<feature type="non-terminal residue" evidence="1">
    <location>
        <position position="1"/>
    </location>
</feature>
<dbReference type="AlphaFoldDB" id="A0A8S2ZRZ9"/>
<dbReference type="Proteomes" id="UP000681722">
    <property type="component" value="Unassembled WGS sequence"/>
</dbReference>
<sequence length="120" mass="14022">LKELYRYSSEKNLFNIIHSTPTIELRKLDSGSTIEGQAEARFTNSVVNPEIDRLYVTNMKISKHKIEDIANARGFIKIQYDYQTMNDYEEVATQDSSSSHRYIDGVKCKQRLYEYLKNDS</sequence>
<dbReference type="EMBL" id="CAJOBC010145153">
    <property type="protein sequence ID" value="CAF4658308.1"/>
    <property type="molecule type" value="Genomic_DNA"/>
</dbReference>
<name>A0A8S2ZRZ9_9BILA</name>
<protein>
    <submittedName>
        <fullName evidence="1">Uncharacterized protein</fullName>
    </submittedName>
</protein>
<proteinExistence type="predicted"/>
<feature type="non-terminal residue" evidence="1">
    <location>
        <position position="120"/>
    </location>
</feature>
<gene>
    <name evidence="1" type="ORF">SRO942_LOCUS50575</name>
</gene>
<evidence type="ECO:0000313" key="2">
    <source>
        <dbReference type="Proteomes" id="UP000681722"/>
    </source>
</evidence>
<evidence type="ECO:0000313" key="1">
    <source>
        <dbReference type="EMBL" id="CAF4658308.1"/>
    </source>
</evidence>
<accession>A0A8S2ZRZ9</accession>
<organism evidence="1 2">
    <name type="scientific">Didymodactylos carnosus</name>
    <dbReference type="NCBI Taxonomy" id="1234261"/>
    <lineage>
        <taxon>Eukaryota</taxon>
        <taxon>Metazoa</taxon>
        <taxon>Spiralia</taxon>
        <taxon>Gnathifera</taxon>
        <taxon>Rotifera</taxon>
        <taxon>Eurotatoria</taxon>
        <taxon>Bdelloidea</taxon>
        <taxon>Philodinida</taxon>
        <taxon>Philodinidae</taxon>
        <taxon>Didymodactylos</taxon>
    </lineage>
</organism>
<reference evidence="1" key="1">
    <citation type="submission" date="2021-02" db="EMBL/GenBank/DDBJ databases">
        <authorList>
            <person name="Nowell W R."/>
        </authorList>
    </citation>
    <scope>NUCLEOTIDE SEQUENCE</scope>
</reference>